<dbReference type="EMBL" id="QKUF01000028">
    <property type="protein sequence ID" value="PZW22957.1"/>
    <property type="molecule type" value="Genomic_DNA"/>
</dbReference>
<keyword evidence="1" id="KW-0812">Transmembrane</keyword>
<dbReference type="Pfam" id="PF10941">
    <property type="entry name" value="DUF2620"/>
    <property type="match status" value="1"/>
</dbReference>
<gene>
    <name evidence="2" type="ORF">EI42_05169</name>
</gene>
<evidence type="ECO:0000256" key="1">
    <source>
        <dbReference type="SAM" id="Phobius"/>
    </source>
</evidence>
<accession>A0A326U0U0</accession>
<keyword evidence="1" id="KW-0472">Membrane</keyword>
<reference evidence="2 3" key="1">
    <citation type="submission" date="2018-06" db="EMBL/GenBank/DDBJ databases">
        <title>Genomic Encyclopedia of Archaeal and Bacterial Type Strains, Phase II (KMG-II): from individual species to whole genera.</title>
        <authorList>
            <person name="Goeker M."/>
        </authorList>
    </citation>
    <scope>NUCLEOTIDE SEQUENCE [LARGE SCALE GENOMIC DNA]</scope>
    <source>
        <strain evidence="2 3">ATCC BAA-1881</strain>
    </source>
</reference>
<organism evidence="2 3">
    <name type="scientific">Thermosporothrix hazakensis</name>
    <dbReference type="NCBI Taxonomy" id="644383"/>
    <lineage>
        <taxon>Bacteria</taxon>
        <taxon>Bacillati</taxon>
        <taxon>Chloroflexota</taxon>
        <taxon>Ktedonobacteria</taxon>
        <taxon>Ktedonobacterales</taxon>
        <taxon>Thermosporotrichaceae</taxon>
        <taxon>Thermosporothrix</taxon>
    </lineage>
</organism>
<dbReference type="InterPro" id="IPR021238">
    <property type="entry name" value="DUF2620"/>
</dbReference>
<evidence type="ECO:0000313" key="2">
    <source>
        <dbReference type="EMBL" id="PZW22957.1"/>
    </source>
</evidence>
<protein>
    <submittedName>
        <fullName evidence="2">Uncharacterized protein DUF2620</fullName>
    </submittedName>
</protein>
<name>A0A326U0U0_THEHA</name>
<sequence>MLTIYVGGVGKVDVKRLLEQRRSPDLKIIASSDLEAGPAMKRNKDAYYIGTCHTGAGASLGAMLAFMGRQKCHTFGRQSKLTTKDVHSLLDSGVRAFGLSIDQINAIVPVLVDGLQSYKEKGGAS</sequence>
<dbReference type="RefSeq" id="WP_111325452.1">
    <property type="nucleotide sequence ID" value="NZ_BIFX01000001.1"/>
</dbReference>
<dbReference type="Proteomes" id="UP000248806">
    <property type="component" value="Unassembled WGS sequence"/>
</dbReference>
<proteinExistence type="predicted"/>
<comment type="caution">
    <text evidence="2">The sequence shown here is derived from an EMBL/GenBank/DDBJ whole genome shotgun (WGS) entry which is preliminary data.</text>
</comment>
<keyword evidence="1" id="KW-1133">Transmembrane helix</keyword>
<keyword evidence="3" id="KW-1185">Reference proteome</keyword>
<evidence type="ECO:0000313" key="3">
    <source>
        <dbReference type="Proteomes" id="UP000248806"/>
    </source>
</evidence>
<dbReference type="OrthoDB" id="5191605at2"/>
<dbReference type="AlphaFoldDB" id="A0A326U0U0"/>
<feature type="transmembrane region" description="Helical" evidence="1">
    <location>
        <begin position="46"/>
        <end position="67"/>
    </location>
</feature>